<dbReference type="Proteomes" id="UP000050164">
    <property type="component" value="Unassembled WGS sequence"/>
</dbReference>
<protein>
    <submittedName>
        <fullName evidence="2">Uncharacterized protein</fullName>
    </submittedName>
</protein>
<dbReference type="AlphaFoldDB" id="A0A655AA36"/>
<evidence type="ECO:0000313" key="4">
    <source>
        <dbReference type="Proteomes" id="UP000039021"/>
    </source>
</evidence>
<evidence type="ECO:0000313" key="2">
    <source>
        <dbReference type="EMBL" id="CKS65313.1"/>
    </source>
</evidence>
<dbReference type="Proteomes" id="UP000049023">
    <property type="component" value="Unassembled WGS sequence"/>
</dbReference>
<evidence type="ECO:0000313" key="1">
    <source>
        <dbReference type="EMBL" id="CKS00472.1"/>
    </source>
</evidence>
<evidence type="ECO:0000313" key="5">
    <source>
        <dbReference type="Proteomes" id="UP000049023"/>
    </source>
</evidence>
<evidence type="ECO:0000313" key="6">
    <source>
        <dbReference type="Proteomes" id="UP000050164"/>
    </source>
</evidence>
<dbReference type="EMBL" id="CSBK01000585">
    <property type="protein sequence ID" value="COX60097.1"/>
    <property type="molecule type" value="Genomic_DNA"/>
</dbReference>
<dbReference type="EMBL" id="CNFU01000865">
    <property type="protein sequence ID" value="CKS65313.1"/>
    <property type="molecule type" value="Genomic_DNA"/>
</dbReference>
<evidence type="ECO:0000313" key="3">
    <source>
        <dbReference type="EMBL" id="COX60097.1"/>
    </source>
</evidence>
<reference evidence="3" key="1">
    <citation type="submission" date="2015-03" db="EMBL/GenBank/DDBJ databases">
        <authorList>
            <consortium name="Pathogen Informatics"/>
            <person name="Murphy D."/>
        </authorList>
    </citation>
    <scope>NUCLEOTIDE SEQUENCE</scope>
    <source>
        <strain evidence="3">N09902308</strain>
    </source>
</reference>
<reference evidence="4 5" key="2">
    <citation type="submission" date="2015-03" db="EMBL/GenBank/DDBJ databases">
        <authorList>
            <consortium name="Pathogen Informatics"/>
        </authorList>
    </citation>
    <scope>NUCLEOTIDE SEQUENCE [LARGE SCALE GENOMIC DNA]</scope>
    <source>
        <strain evidence="1 6">Bir 185</strain>
        <strain evidence="2 5">Bir 187</strain>
        <strain evidence="4">N09902308</strain>
    </source>
</reference>
<dbReference type="EMBL" id="CNFT01000605">
    <property type="protein sequence ID" value="CKS00472.1"/>
    <property type="molecule type" value="Genomic_DNA"/>
</dbReference>
<organism evidence="2 5">
    <name type="scientific">Mycobacterium tuberculosis</name>
    <dbReference type="NCBI Taxonomy" id="1773"/>
    <lineage>
        <taxon>Bacteria</taxon>
        <taxon>Bacillati</taxon>
        <taxon>Actinomycetota</taxon>
        <taxon>Actinomycetes</taxon>
        <taxon>Mycobacteriales</taxon>
        <taxon>Mycobacteriaceae</taxon>
        <taxon>Mycobacterium</taxon>
        <taxon>Mycobacterium tuberculosis complex</taxon>
    </lineage>
</organism>
<name>A0A655AA36_MYCTX</name>
<sequence length="40" mass="4265">MGQPGWARVLPRSSVDTIFLYESAESSLPDPIPTAVASMS</sequence>
<accession>A0A655AA36</accession>
<gene>
    <name evidence="3" type="ORF">ERS007739_01501</name>
    <name evidence="1" type="ORF">ERS027659_02507</name>
    <name evidence="2" type="ORF">ERS027661_03370</name>
</gene>
<dbReference type="Proteomes" id="UP000039021">
    <property type="component" value="Unassembled WGS sequence"/>
</dbReference>
<proteinExistence type="predicted"/>